<name>A0A921UW07_SORBI</name>
<dbReference type="InterPro" id="IPR045086">
    <property type="entry name" value="OBG_GTPase"/>
</dbReference>
<proteinExistence type="predicted"/>
<dbReference type="Proteomes" id="UP000807115">
    <property type="component" value="Chromosome 1"/>
</dbReference>
<feature type="region of interest" description="Disordered" evidence="1">
    <location>
        <begin position="1"/>
        <end position="57"/>
    </location>
</feature>
<evidence type="ECO:0000259" key="2">
    <source>
        <dbReference type="PROSITE" id="PS51883"/>
    </source>
</evidence>
<feature type="region of interest" description="Disordered" evidence="1">
    <location>
        <begin position="70"/>
        <end position="89"/>
    </location>
</feature>
<accession>A0A921UW07</accession>
<dbReference type="InterPro" id="IPR006169">
    <property type="entry name" value="GTP1_OBG_dom"/>
</dbReference>
<dbReference type="EMBL" id="CM027680">
    <property type="protein sequence ID" value="KAG0546642.1"/>
    <property type="molecule type" value="Genomic_DNA"/>
</dbReference>
<dbReference type="PANTHER" id="PTHR11702:SF44">
    <property type="entry name" value="GTP-BINDING PROTEIN OBGC, CHLOROPLASTIC"/>
    <property type="match status" value="1"/>
</dbReference>
<organism evidence="3 4">
    <name type="scientific">Sorghum bicolor</name>
    <name type="common">Sorghum</name>
    <name type="synonym">Sorghum vulgare</name>
    <dbReference type="NCBI Taxonomy" id="4558"/>
    <lineage>
        <taxon>Eukaryota</taxon>
        <taxon>Viridiplantae</taxon>
        <taxon>Streptophyta</taxon>
        <taxon>Embryophyta</taxon>
        <taxon>Tracheophyta</taxon>
        <taxon>Spermatophyta</taxon>
        <taxon>Magnoliopsida</taxon>
        <taxon>Liliopsida</taxon>
        <taxon>Poales</taxon>
        <taxon>Poaceae</taxon>
        <taxon>PACMAD clade</taxon>
        <taxon>Panicoideae</taxon>
        <taxon>Andropogonodae</taxon>
        <taxon>Andropogoneae</taxon>
        <taxon>Sorghinae</taxon>
        <taxon>Sorghum</taxon>
    </lineage>
</organism>
<reference evidence="3" key="1">
    <citation type="journal article" date="2019" name="BMC Genomics">
        <title>A new reference genome for Sorghum bicolor reveals high levels of sequence similarity between sweet and grain genotypes: implications for the genetics of sugar metabolism.</title>
        <authorList>
            <person name="Cooper E.A."/>
            <person name="Brenton Z.W."/>
            <person name="Flinn B.S."/>
            <person name="Jenkins J."/>
            <person name="Shu S."/>
            <person name="Flowers D."/>
            <person name="Luo F."/>
            <person name="Wang Y."/>
            <person name="Xia P."/>
            <person name="Barry K."/>
            <person name="Daum C."/>
            <person name="Lipzen A."/>
            <person name="Yoshinaga Y."/>
            <person name="Schmutz J."/>
            <person name="Saski C."/>
            <person name="Vermerris W."/>
            <person name="Kresovich S."/>
        </authorList>
    </citation>
    <scope>NUCLEOTIDE SEQUENCE</scope>
</reference>
<comment type="caution">
    <text evidence="3">The sequence shown here is derived from an EMBL/GenBank/DDBJ whole genome shotgun (WGS) entry which is preliminary data.</text>
</comment>
<dbReference type="GO" id="GO:0005525">
    <property type="term" value="F:GTP binding"/>
    <property type="evidence" value="ECO:0007669"/>
    <property type="project" value="InterPro"/>
</dbReference>
<dbReference type="GO" id="GO:0003924">
    <property type="term" value="F:GTPase activity"/>
    <property type="evidence" value="ECO:0007669"/>
    <property type="project" value="InterPro"/>
</dbReference>
<dbReference type="GO" id="GO:0042254">
    <property type="term" value="P:ribosome biogenesis"/>
    <property type="evidence" value="ECO:0007669"/>
    <property type="project" value="UniProtKB-UniRule"/>
</dbReference>
<gene>
    <name evidence="3" type="ORF">BDA96_01G012200</name>
</gene>
<dbReference type="Gene3D" id="2.70.210.12">
    <property type="entry name" value="GTP1/OBG domain"/>
    <property type="match status" value="1"/>
</dbReference>
<protein>
    <recommendedName>
        <fullName evidence="2">Obg domain-containing protein</fullName>
    </recommendedName>
</protein>
<dbReference type="Pfam" id="PF01018">
    <property type="entry name" value="GTP1_OBG"/>
    <property type="match status" value="1"/>
</dbReference>
<dbReference type="SUPFAM" id="SSF82051">
    <property type="entry name" value="Obg GTP-binding protein N-terminal domain"/>
    <property type="match status" value="1"/>
</dbReference>
<evidence type="ECO:0000256" key="1">
    <source>
        <dbReference type="SAM" id="MobiDB-lite"/>
    </source>
</evidence>
<evidence type="ECO:0000313" key="4">
    <source>
        <dbReference type="Proteomes" id="UP000807115"/>
    </source>
</evidence>
<feature type="domain" description="Obg" evidence="2">
    <location>
        <begin position="148"/>
        <end position="238"/>
    </location>
</feature>
<dbReference type="AlphaFoldDB" id="A0A921UW07"/>
<feature type="compositionally biased region" description="Basic residues" evidence="1">
    <location>
        <begin position="31"/>
        <end position="45"/>
    </location>
</feature>
<dbReference type="InterPro" id="IPR036726">
    <property type="entry name" value="GTP1_OBG_dom_sf"/>
</dbReference>
<feature type="compositionally biased region" description="Basic and acidic residues" evidence="1">
    <location>
        <begin position="1"/>
        <end position="14"/>
    </location>
</feature>
<dbReference type="PROSITE" id="PS51883">
    <property type="entry name" value="OBG"/>
    <property type="match status" value="1"/>
</dbReference>
<reference evidence="3" key="2">
    <citation type="submission" date="2020-10" db="EMBL/GenBank/DDBJ databases">
        <authorList>
            <person name="Cooper E.A."/>
            <person name="Brenton Z.W."/>
            <person name="Flinn B.S."/>
            <person name="Jenkins J."/>
            <person name="Shu S."/>
            <person name="Flowers D."/>
            <person name="Luo F."/>
            <person name="Wang Y."/>
            <person name="Xia P."/>
            <person name="Barry K."/>
            <person name="Daum C."/>
            <person name="Lipzen A."/>
            <person name="Yoshinaga Y."/>
            <person name="Schmutz J."/>
            <person name="Saski C."/>
            <person name="Vermerris W."/>
            <person name="Kresovich S."/>
        </authorList>
    </citation>
    <scope>NUCLEOTIDE SEQUENCE</scope>
</reference>
<evidence type="ECO:0000313" key="3">
    <source>
        <dbReference type="EMBL" id="KAG0546642.1"/>
    </source>
</evidence>
<sequence>MVREPRASGAERRAAARNAPRRLPEHGLAAGRRRGRRRPAGRRRWGSSPSRPTTALGRLQQSACTSCTFITVPPSPPPPRRDTTTVGTLPNITGPCRRACSSRRLRCVSAPTIWCPRGPGGRWFGFGGGLWCIYKLLVVVGFARARARGVKLIGYYSEDDHKAVNGVVAFRREKYMLYEGPSGGNGGRGDVYVQMDGEMNSLLPFCKSVHFCVSCDAHGMGQQQVGAKGEDVVVKVPP</sequence>
<dbReference type="PANTHER" id="PTHR11702">
    <property type="entry name" value="DEVELOPMENTALLY REGULATED GTP-BINDING PROTEIN-RELATED"/>
    <property type="match status" value="1"/>
</dbReference>